<dbReference type="EMBL" id="CM029054">
    <property type="protein sequence ID" value="KAG2534008.1"/>
    <property type="molecule type" value="Genomic_DNA"/>
</dbReference>
<dbReference type="GO" id="GO:0005783">
    <property type="term" value="C:endoplasmic reticulum"/>
    <property type="evidence" value="ECO:0007669"/>
    <property type="project" value="TreeGrafter"/>
</dbReference>
<gene>
    <name evidence="2" type="ORF">PVAP13_9NG562722</name>
</gene>
<sequence length="183" mass="20594">MRGRTGNDGRTTTPCDAHFSTCRCAAMCATQHPNHASRPRLPLPPFTTGGPRDRSFPLHRIKTEEDSKRNQTRPPEQRRFPSRHSTLPSSSSLVLLDHLRASRPARPGTPMAAALARQLLNAAREPGFAEWQLGVRRRIHQHPELAFQEHRTSALVRAELDALGVTTPNFKAWTVRCEAWTVR</sequence>
<dbReference type="PANTHER" id="PTHR11014">
    <property type="entry name" value="PEPTIDASE M20 FAMILY MEMBER"/>
    <property type="match status" value="1"/>
</dbReference>
<feature type="region of interest" description="Disordered" evidence="1">
    <location>
        <begin position="33"/>
        <end position="89"/>
    </location>
</feature>
<dbReference type="AlphaFoldDB" id="A0A8T0MBZ6"/>
<feature type="compositionally biased region" description="Basic and acidic residues" evidence="1">
    <location>
        <begin position="51"/>
        <end position="79"/>
    </location>
</feature>
<dbReference type="InterPro" id="IPR017439">
    <property type="entry name" value="Amidohydrolase"/>
</dbReference>
<organism evidence="2 3">
    <name type="scientific">Panicum virgatum</name>
    <name type="common">Blackwell switchgrass</name>
    <dbReference type="NCBI Taxonomy" id="38727"/>
    <lineage>
        <taxon>Eukaryota</taxon>
        <taxon>Viridiplantae</taxon>
        <taxon>Streptophyta</taxon>
        <taxon>Embryophyta</taxon>
        <taxon>Tracheophyta</taxon>
        <taxon>Spermatophyta</taxon>
        <taxon>Magnoliopsida</taxon>
        <taxon>Liliopsida</taxon>
        <taxon>Poales</taxon>
        <taxon>Poaceae</taxon>
        <taxon>PACMAD clade</taxon>
        <taxon>Panicoideae</taxon>
        <taxon>Panicodae</taxon>
        <taxon>Paniceae</taxon>
        <taxon>Panicinae</taxon>
        <taxon>Panicum</taxon>
        <taxon>Panicum sect. Hiantes</taxon>
    </lineage>
</organism>
<keyword evidence="3" id="KW-1185">Reference proteome</keyword>
<name>A0A8T0MBZ6_PANVG</name>
<dbReference type="GO" id="GO:0010179">
    <property type="term" value="F:IAA-Ala conjugate hydrolase activity"/>
    <property type="evidence" value="ECO:0007669"/>
    <property type="project" value="TreeGrafter"/>
</dbReference>
<dbReference type="Gene3D" id="3.40.630.10">
    <property type="entry name" value="Zn peptidases"/>
    <property type="match status" value="1"/>
</dbReference>
<comment type="caution">
    <text evidence="2">The sequence shown here is derived from an EMBL/GenBank/DDBJ whole genome shotgun (WGS) entry which is preliminary data.</text>
</comment>
<evidence type="ECO:0000313" key="3">
    <source>
        <dbReference type="Proteomes" id="UP000823388"/>
    </source>
</evidence>
<evidence type="ECO:0000256" key="1">
    <source>
        <dbReference type="SAM" id="MobiDB-lite"/>
    </source>
</evidence>
<evidence type="ECO:0000313" key="2">
    <source>
        <dbReference type="EMBL" id="KAG2534008.1"/>
    </source>
</evidence>
<protein>
    <submittedName>
        <fullName evidence="2">Uncharacterized protein</fullName>
    </submittedName>
</protein>
<dbReference type="GO" id="GO:0009850">
    <property type="term" value="P:auxin metabolic process"/>
    <property type="evidence" value="ECO:0007669"/>
    <property type="project" value="TreeGrafter"/>
</dbReference>
<reference evidence="2" key="1">
    <citation type="submission" date="2020-05" db="EMBL/GenBank/DDBJ databases">
        <title>WGS assembly of Panicum virgatum.</title>
        <authorList>
            <person name="Lovell J.T."/>
            <person name="Jenkins J."/>
            <person name="Shu S."/>
            <person name="Juenger T.E."/>
            <person name="Schmutz J."/>
        </authorList>
    </citation>
    <scope>NUCLEOTIDE SEQUENCE</scope>
    <source>
        <strain evidence="2">AP13</strain>
    </source>
</reference>
<accession>A0A8T0MBZ6</accession>
<dbReference type="Proteomes" id="UP000823388">
    <property type="component" value="Chromosome 9N"/>
</dbReference>
<dbReference type="SUPFAM" id="SSF53187">
    <property type="entry name" value="Zn-dependent exopeptidases"/>
    <property type="match status" value="1"/>
</dbReference>
<dbReference type="PANTHER" id="PTHR11014:SF99">
    <property type="entry name" value="IAA-AMINO ACID HYDROLASE ILR1-LIKE 3"/>
    <property type="match status" value="1"/>
</dbReference>
<proteinExistence type="predicted"/>